<protein>
    <submittedName>
        <fullName evidence="4">Ankyrin repeat</fullName>
    </submittedName>
</protein>
<feature type="repeat" description="ANK" evidence="3">
    <location>
        <begin position="719"/>
        <end position="751"/>
    </location>
</feature>
<dbReference type="PRINTS" id="PR01415">
    <property type="entry name" value="ANKYRIN"/>
</dbReference>
<feature type="repeat" description="ANK" evidence="3">
    <location>
        <begin position="76"/>
        <end position="108"/>
    </location>
</feature>
<dbReference type="InterPro" id="IPR036770">
    <property type="entry name" value="Ankyrin_rpt-contain_sf"/>
</dbReference>
<evidence type="ECO:0000313" key="4">
    <source>
        <dbReference type="EMBL" id="KAF4464468.1"/>
    </source>
</evidence>
<dbReference type="PANTHER" id="PTHR24198">
    <property type="entry name" value="ANKYRIN REPEAT AND PROTEIN KINASE DOMAIN-CONTAINING PROTEIN"/>
    <property type="match status" value="1"/>
</dbReference>
<feature type="repeat" description="ANK" evidence="3">
    <location>
        <begin position="649"/>
        <end position="681"/>
    </location>
</feature>
<gene>
    <name evidence="4" type="ORF">FALBO_8696</name>
</gene>
<keyword evidence="2 3" id="KW-0040">ANK repeat</keyword>
<dbReference type="Pfam" id="PF12796">
    <property type="entry name" value="Ank_2"/>
    <property type="match status" value="5"/>
</dbReference>
<dbReference type="Pfam" id="PF13606">
    <property type="entry name" value="Ank_3"/>
    <property type="match status" value="1"/>
</dbReference>
<dbReference type="AlphaFoldDB" id="A0A8H4LAB6"/>
<evidence type="ECO:0000256" key="3">
    <source>
        <dbReference type="PROSITE-ProRule" id="PRU00023"/>
    </source>
</evidence>
<evidence type="ECO:0000256" key="2">
    <source>
        <dbReference type="ARBA" id="ARBA00023043"/>
    </source>
</evidence>
<sequence length="779" mass="84082">MDPSRPTFQKTALQTAVLHNNEPAVKCLLQYNADPNAFVRFSEYPLSMAVDMCRSSITQALIHAGANVNLTDPVKGYKTPLLWAIQKHDVALVHLLLQAGADPNLMNEKCLSPLHLAIFLGHATIVGELTEAGANPNLFVEGETLRALMKGFYGVSVTRDRYFMIPPRTPLQEAAERGDLGIVKCLVKAGATPNGVIDLNTYDETSGYQDSRPVVETPLGIAVGEESYKMVKFLLQAGADVNFQSSMLLSPLQSACGLQTSGKKSKIVRLLLNWGAEIDVPPSPEGGRTALQAAAEVGDYDLAKDLLLRGASLDIPAAENEGITVLEAAMRSGCVDLVELLLRSLQPNLDVQNCWRSGLRHLEAAVASGNAQLLQMLLETMFSLGDLGMEKYGVQAFEAAITIGSLSAVQRLFKVGADINAKRTACSILCTAISKGDVEIINLLIYKFVDLDLSLDDALPGEETPLWTALINKDGDTMKRLIEAGANRQEQIQTVTVVDNIHLSYVLSWGGRESAAKILLAYGADPNKRRLSNGTATLDLLFWLRNTGGQKSVFPMAKLLVDHGLDVTAPSASGFPLQQAIENYGGRFRSELIQICQLLLDAGADVNAPPKSDVPMTALQCAIVQKAEELINMFLNAGADIHAPAFPDRGKTALQAASSTGNLHLVKKLVTQGADVNAEPAEHHGATALQFAAIGGHINVAIYLLENGALINTPAARREGRTALQGAAEHGRLDMIYLMLENDDDAETVEERCQDAAKFAEAKFYPVIAATLREYKRPW</sequence>
<dbReference type="OrthoDB" id="539213at2759"/>
<reference evidence="4 5" key="1">
    <citation type="submission" date="2020-01" db="EMBL/GenBank/DDBJ databases">
        <title>Identification and distribution of gene clusters putatively required for synthesis of sphingolipid metabolism inhibitors in phylogenetically diverse species of the filamentous fungus Fusarium.</title>
        <authorList>
            <person name="Kim H.-S."/>
            <person name="Busman M."/>
            <person name="Brown D.W."/>
            <person name="Divon H."/>
            <person name="Uhlig S."/>
            <person name="Proctor R.H."/>
        </authorList>
    </citation>
    <scope>NUCLEOTIDE SEQUENCE [LARGE SCALE GENOMIC DNA]</scope>
    <source>
        <strain evidence="4 5">NRRL 20459</strain>
    </source>
</reference>
<feature type="repeat" description="ANK" evidence="3">
    <location>
        <begin position="214"/>
        <end position="246"/>
    </location>
</feature>
<keyword evidence="5" id="KW-1185">Reference proteome</keyword>
<keyword evidence="1" id="KW-0677">Repeat</keyword>
<feature type="repeat" description="ANK" evidence="3">
    <location>
        <begin position="109"/>
        <end position="141"/>
    </location>
</feature>
<dbReference type="EMBL" id="JAADYS010001186">
    <property type="protein sequence ID" value="KAF4464468.1"/>
    <property type="molecule type" value="Genomic_DNA"/>
</dbReference>
<proteinExistence type="predicted"/>
<comment type="caution">
    <text evidence="4">The sequence shown here is derived from an EMBL/GenBank/DDBJ whole genome shotgun (WGS) entry which is preliminary data.</text>
</comment>
<dbReference type="Gene3D" id="1.25.40.20">
    <property type="entry name" value="Ankyrin repeat-containing domain"/>
    <property type="match status" value="4"/>
</dbReference>
<dbReference type="SMART" id="SM00248">
    <property type="entry name" value="ANK"/>
    <property type="match status" value="19"/>
</dbReference>
<dbReference type="PROSITE" id="PS50088">
    <property type="entry name" value="ANK_REPEAT"/>
    <property type="match status" value="8"/>
</dbReference>
<name>A0A8H4LAB6_9HYPO</name>
<feature type="repeat" description="ANK" evidence="3">
    <location>
        <begin position="286"/>
        <end position="318"/>
    </location>
</feature>
<dbReference type="InterPro" id="IPR002110">
    <property type="entry name" value="Ankyrin_rpt"/>
</dbReference>
<dbReference type="SUPFAM" id="SSF48403">
    <property type="entry name" value="Ankyrin repeat"/>
    <property type="match status" value="3"/>
</dbReference>
<dbReference type="PROSITE" id="PS50297">
    <property type="entry name" value="ANK_REP_REGION"/>
    <property type="match status" value="7"/>
</dbReference>
<organism evidence="4 5">
    <name type="scientific">Fusarium albosuccineum</name>
    <dbReference type="NCBI Taxonomy" id="1237068"/>
    <lineage>
        <taxon>Eukaryota</taxon>
        <taxon>Fungi</taxon>
        <taxon>Dikarya</taxon>
        <taxon>Ascomycota</taxon>
        <taxon>Pezizomycotina</taxon>
        <taxon>Sordariomycetes</taxon>
        <taxon>Hypocreomycetidae</taxon>
        <taxon>Hypocreales</taxon>
        <taxon>Nectriaceae</taxon>
        <taxon>Fusarium</taxon>
        <taxon>Fusarium decemcellulare species complex</taxon>
    </lineage>
</organism>
<evidence type="ECO:0000313" key="5">
    <source>
        <dbReference type="Proteomes" id="UP000554235"/>
    </source>
</evidence>
<dbReference type="Pfam" id="PF00023">
    <property type="entry name" value="Ank"/>
    <property type="match status" value="1"/>
</dbReference>
<dbReference type="PANTHER" id="PTHR24198:SF165">
    <property type="entry name" value="ANKYRIN REPEAT-CONTAINING PROTEIN-RELATED"/>
    <property type="match status" value="1"/>
</dbReference>
<evidence type="ECO:0000256" key="1">
    <source>
        <dbReference type="ARBA" id="ARBA00022737"/>
    </source>
</evidence>
<dbReference type="Proteomes" id="UP000554235">
    <property type="component" value="Unassembled WGS sequence"/>
</dbReference>
<feature type="repeat" description="ANK" evidence="3">
    <location>
        <begin position="166"/>
        <end position="194"/>
    </location>
</feature>
<accession>A0A8H4LAB6</accession>
<feature type="repeat" description="ANK" evidence="3">
    <location>
        <begin position="684"/>
        <end position="716"/>
    </location>
</feature>